<dbReference type="PANTHER" id="PTHR12911">
    <property type="entry name" value="SAD1/UNC-84-LIKE PROTEIN-RELATED"/>
    <property type="match status" value="1"/>
</dbReference>
<dbReference type="AlphaFoldDB" id="A0A8C2Y808"/>
<comment type="subcellular location">
    <subcellularLocation>
        <location evidence="1">Nucleus inner membrane</location>
    </subcellularLocation>
</comment>
<keyword evidence="4" id="KW-0472">Membrane</keyword>
<proteinExistence type="predicted"/>
<evidence type="ECO:0000259" key="5">
    <source>
        <dbReference type="PROSITE" id="PS51469"/>
    </source>
</evidence>
<accession>A0A8C2Y808</accession>
<keyword evidence="7" id="KW-1185">Reference proteome</keyword>
<dbReference type="InterPro" id="IPR045119">
    <property type="entry name" value="SUN1-5"/>
</dbReference>
<dbReference type="Pfam" id="PF07738">
    <property type="entry name" value="Sad1_UNC"/>
    <property type="match status" value="1"/>
</dbReference>
<evidence type="ECO:0000313" key="6">
    <source>
        <dbReference type="Ensembl" id="ENSCJPP00005007174.1"/>
    </source>
</evidence>
<evidence type="ECO:0000256" key="4">
    <source>
        <dbReference type="ARBA" id="ARBA00023136"/>
    </source>
</evidence>
<dbReference type="Ensembl" id="ENSCJPT00005011122.1">
    <property type="protein sequence ID" value="ENSCJPP00005007174.1"/>
    <property type="gene ID" value="ENSCJPG00005006616.1"/>
</dbReference>
<dbReference type="GO" id="GO:0043495">
    <property type="term" value="F:protein-membrane adaptor activity"/>
    <property type="evidence" value="ECO:0007669"/>
    <property type="project" value="TreeGrafter"/>
</dbReference>
<name>A0A8C2Y808_COTJA</name>
<dbReference type="PANTHER" id="PTHR12911:SF24">
    <property type="entry name" value="SUN DOMAIN-CONTAINING PROTEIN 3"/>
    <property type="match status" value="1"/>
</dbReference>
<keyword evidence="2" id="KW-0812">Transmembrane</keyword>
<evidence type="ECO:0000256" key="1">
    <source>
        <dbReference type="ARBA" id="ARBA00004540"/>
    </source>
</evidence>
<dbReference type="Proteomes" id="UP000694412">
    <property type="component" value="Unassembled WGS sequence"/>
</dbReference>
<protein>
    <recommendedName>
        <fullName evidence="5">SUN domain-containing protein</fullName>
    </recommendedName>
</protein>
<dbReference type="GeneTree" id="ENSGT00940000155225"/>
<evidence type="ECO:0000256" key="2">
    <source>
        <dbReference type="ARBA" id="ARBA00022692"/>
    </source>
</evidence>
<dbReference type="GO" id="GO:0005637">
    <property type="term" value="C:nuclear inner membrane"/>
    <property type="evidence" value="ECO:0007669"/>
    <property type="project" value="UniProtKB-SubCell"/>
</dbReference>
<reference evidence="6" key="1">
    <citation type="submission" date="2025-08" db="UniProtKB">
        <authorList>
            <consortium name="Ensembl"/>
        </authorList>
    </citation>
    <scope>IDENTIFICATION</scope>
</reference>
<dbReference type="GO" id="GO:0034993">
    <property type="term" value="C:meiotic nuclear membrane microtubule tethering complex"/>
    <property type="evidence" value="ECO:0007669"/>
    <property type="project" value="TreeGrafter"/>
</dbReference>
<keyword evidence="3" id="KW-1133">Transmembrane helix</keyword>
<feature type="domain" description="SUN" evidence="5">
    <location>
        <begin position="120"/>
        <end position="294"/>
    </location>
</feature>
<evidence type="ECO:0000256" key="3">
    <source>
        <dbReference type="ARBA" id="ARBA00022989"/>
    </source>
</evidence>
<dbReference type="PROSITE" id="PS51469">
    <property type="entry name" value="SUN"/>
    <property type="match status" value="1"/>
</dbReference>
<dbReference type="Gene3D" id="2.60.120.260">
    <property type="entry name" value="Galactose-binding domain-like"/>
    <property type="match status" value="1"/>
</dbReference>
<sequence length="307" mass="33637">SKRVTSDNEALPCLKGSQRGVVLFLNPQKPFVPLLCQGPHRATQPAGGPTTWQEARLQYPSPSILPPILTSFWLHIHFLWPSCSAQPTLFPTSLTPALGGCWADRCWGGMPCRLCASRERQLTPELLCKPLHIVLPSLELRSMTGSHIEDKICAPCPASSSASQLMDASLSFQPDVSAGSCWAFQGSQGHAVIQLPENIWPTAFTMWHVSKAVSPSGDVSSAPRDFAILGVDEDEKETLLGSFVYDVDGEIAQTFHVQEKPLQSYKRIKMDVRSNWGNAEYTCVYRVEIHGGTAGLCFLSDLEVWGG</sequence>
<reference evidence="6" key="2">
    <citation type="submission" date="2025-09" db="UniProtKB">
        <authorList>
            <consortium name="Ensembl"/>
        </authorList>
    </citation>
    <scope>IDENTIFICATION</scope>
</reference>
<dbReference type="InterPro" id="IPR012919">
    <property type="entry name" value="SUN_dom"/>
</dbReference>
<evidence type="ECO:0000313" key="7">
    <source>
        <dbReference type="Proteomes" id="UP000694412"/>
    </source>
</evidence>
<organism evidence="6 7">
    <name type="scientific">Coturnix japonica</name>
    <name type="common">Japanese quail</name>
    <name type="synonym">Coturnix coturnix japonica</name>
    <dbReference type="NCBI Taxonomy" id="93934"/>
    <lineage>
        <taxon>Eukaryota</taxon>
        <taxon>Metazoa</taxon>
        <taxon>Chordata</taxon>
        <taxon>Craniata</taxon>
        <taxon>Vertebrata</taxon>
        <taxon>Euteleostomi</taxon>
        <taxon>Archelosauria</taxon>
        <taxon>Archosauria</taxon>
        <taxon>Dinosauria</taxon>
        <taxon>Saurischia</taxon>
        <taxon>Theropoda</taxon>
        <taxon>Coelurosauria</taxon>
        <taxon>Aves</taxon>
        <taxon>Neognathae</taxon>
        <taxon>Galloanserae</taxon>
        <taxon>Galliformes</taxon>
        <taxon>Phasianidae</taxon>
        <taxon>Perdicinae</taxon>
        <taxon>Coturnix</taxon>
    </lineage>
</organism>